<dbReference type="HOGENOM" id="CLU_640619_0_0_4"/>
<organism evidence="8 9">
    <name type="scientific">Methylovorus glucosotrophus (strain SIP3-4)</name>
    <dbReference type="NCBI Taxonomy" id="582744"/>
    <lineage>
        <taxon>Bacteria</taxon>
        <taxon>Pseudomonadati</taxon>
        <taxon>Pseudomonadota</taxon>
        <taxon>Betaproteobacteria</taxon>
        <taxon>Nitrosomonadales</taxon>
        <taxon>Methylophilaceae</taxon>
        <taxon>Methylovorus</taxon>
    </lineage>
</organism>
<dbReference type="eggNOG" id="COG0664">
    <property type="taxonomic scope" value="Bacteria"/>
</dbReference>
<keyword evidence="3 6" id="KW-0812">Transmembrane</keyword>
<dbReference type="SMART" id="SM00100">
    <property type="entry name" value="cNMP"/>
    <property type="match status" value="1"/>
</dbReference>
<keyword evidence="2" id="KW-1003">Cell membrane</keyword>
<dbReference type="GO" id="GO:0005886">
    <property type="term" value="C:plasma membrane"/>
    <property type="evidence" value="ECO:0007669"/>
    <property type="project" value="UniProtKB-SubCell"/>
</dbReference>
<evidence type="ECO:0000256" key="3">
    <source>
        <dbReference type="ARBA" id="ARBA00022692"/>
    </source>
</evidence>
<gene>
    <name evidence="8" type="ordered locus">Msip34_2350</name>
</gene>
<dbReference type="InterPro" id="IPR000595">
    <property type="entry name" value="cNMP-bd_dom"/>
</dbReference>
<evidence type="ECO:0000259" key="7">
    <source>
        <dbReference type="PROSITE" id="PS50042"/>
    </source>
</evidence>
<dbReference type="PANTHER" id="PTHR30213">
    <property type="entry name" value="INNER MEMBRANE PROTEIN YHJD"/>
    <property type="match status" value="1"/>
</dbReference>
<dbReference type="InterPro" id="IPR017039">
    <property type="entry name" value="Virul_fac_BrkB"/>
</dbReference>
<protein>
    <submittedName>
        <fullName evidence="8">Cyclic nucleotide-binding protein</fullName>
    </submittedName>
</protein>
<evidence type="ECO:0000256" key="5">
    <source>
        <dbReference type="ARBA" id="ARBA00023136"/>
    </source>
</evidence>
<accession>C6XA51</accession>
<dbReference type="EMBL" id="CP001674">
    <property type="protein sequence ID" value="ACT51592.1"/>
    <property type="molecule type" value="Genomic_DNA"/>
</dbReference>
<keyword evidence="9" id="KW-1185">Reference proteome</keyword>
<comment type="subcellular location">
    <subcellularLocation>
        <location evidence="1">Cell membrane</location>
        <topology evidence="1">Multi-pass membrane protein</topology>
    </subcellularLocation>
</comment>
<dbReference type="STRING" id="582744.Msip34_2350"/>
<dbReference type="KEGG" id="mei:Msip34_2350"/>
<evidence type="ECO:0000313" key="8">
    <source>
        <dbReference type="EMBL" id="ACT51592.1"/>
    </source>
</evidence>
<feature type="transmembrane region" description="Helical" evidence="6">
    <location>
        <begin position="55"/>
        <end position="79"/>
    </location>
</feature>
<dbReference type="Gene3D" id="2.60.120.10">
    <property type="entry name" value="Jelly Rolls"/>
    <property type="match status" value="1"/>
</dbReference>
<reference evidence="9" key="1">
    <citation type="submission" date="2009-07" db="EMBL/GenBank/DDBJ databases">
        <title>Complete sequence of chromosome of Methylovorus sp. SIP3-4.</title>
        <authorList>
            <person name="Lucas S."/>
            <person name="Copeland A."/>
            <person name="Lapidus A."/>
            <person name="Glavina del Rio T."/>
            <person name="Tice H."/>
            <person name="Bruce D."/>
            <person name="Goodwin L."/>
            <person name="Pitluck S."/>
            <person name="Clum A."/>
            <person name="Larimer F."/>
            <person name="Land M."/>
            <person name="Hauser L."/>
            <person name="Kyrpides N."/>
            <person name="Mikhailova N."/>
            <person name="Kayluzhnaya M."/>
            <person name="Chistoserdova L."/>
        </authorList>
    </citation>
    <scope>NUCLEOTIDE SEQUENCE [LARGE SCALE GENOMIC DNA]</scope>
    <source>
        <strain evidence="9">SIP3-4</strain>
    </source>
</reference>
<dbReference type="InterPro" id="IPR018490">
    <property type="entry name" value="cNMP-bd_dom_sf"/>
</dbReference>
<feature type="transmembrane region" description="Helical" evidence="6">
    <location>
        <begin position="160"/>
        <end position="180"/>
    </location>
</feature>
<keyword evidence="5 6" id="KW-0472">Membrane</keyword>
<feature type="transmembrane region" description="Helical" evidence="6">
    <location>
        <begin position="200"/>
        <end position="218"/>
    </location>
</feature>
<feature type="transmembrane region" description="Helical" evidence="6">
    <location>
        <begin position="271"/>
        <end position="289"/>
    </location>
</feature>
<name>C6XA51_METGS</name>
<dbReference type="AlphaFoldDB" id="C6XA51"/>
<reference evidence="8 9" key="2">
    <citation type="journal article" date="2011" name="J. Bacteriol.">
        <title>Genomes of three methylotrophs from a single niche uncover genetic and metabolic divergence of Methylophilaceae.</title>
        <authorList>
            <person name="Lapidus A."/>
            <person name="Clum A."/>
            <person name="Labutti K."/>
            <person name="Kaluzhnaya M.G."/>
            <person name="Lim S."/>
            <person name="Beck D.A."/>
            <person name="Glavina Del Rio T."/>
            <person name="Nolan M."/>
            <person name="Mavromatis K."/>
            <person name="Huntemann M."/>
            <person name="Lucas S."/>
            <person name="Lidstrom M.E."/>
            <person name="Ivanova N."/>
            <person name="Chistoserdova L."/>
        </authorList>
    </citation>
    <scope>NUCLEOTIDE SEQUENCE [LARGE SCALE GENOMIC DNA]</scope>
    <source>
        <strain evidence="8 9">SIP3-4</strain>
    </source>
</reference>
<feature type="domain" description="Cyclic nucleotide-binding" evidence="7">
    <location>
        <begin position="300"/>
        <end position="418"/>
    </location>
</feature>
<feature type="transmembrane region" description="Helical" evidence="6">
    <location>
        <begin position="227"/>
        <end position="251"/>
    </location>
</feature>
<dbReference type="PROSITE" id="PS50042">
    <property type="entry name" value="CNMP_BINDING_3"/>
    <property type="match status" value="1"/>
</dbReference>
<sequence>MAIKLNQVKDIGNHPALAMPLNAYARRRYRTPFFIFRETLSAFQLHNGFSISASLSFYAMFALIPMALLIFFMLSHLVVSSNYAIVKLAILTSNLVPKFSHRIMIEVYNVSKHQAVWGAFGMFALFWIVTPLAGALRSAFHTIAAMVEEPSFIKRKIKDVIGVLGILLLFFIFTLMGLGLEKVIDFFNPSATHTKLIDNVSSIVICTVLIAIFYRIFFPARISLKNILIGSAITGIMWIAMRPAFGLFLSLNQSYDTVFGGMKNMFISIGWLYYTFAVFLLGTELISTLHKKDVLLLRGLFGELPKDKEHYLQELMNRYGKIYQRDEYVFRQGEHGLDLYYIVMGKVQLIFPGGTIREIGPGDYFGEMALLTDSPRVADAKVITDHADVVIISADNIETLLMGEPKVAMRFLKHMARRLQHSNHTL</sequence>
<dbReference type="Pfam" id="PF00027">
    <property type="entry name" value="cNMP_binding"/>
    <property type="match status" value="1"/>
</dbReference>
<evidence type="ECO:0000256" key="4">
    <source>
        <dbReference type="ARBA" id="ARBA00022989"/>
    </source>
</evidence>
<feature type="transmembrane region" description="Helical" evidence="6">
    <location>
        <begin position="116"/>
        <end position="140"/>
    </location>
</feature>
<dbReference type="PANTHER" id="PTHR30213:SF0">
    <property type="entry name" value="UPF0761 MEMBRANE PROTEIN YIHY"/>
    <property type="match status" value="1"/>
</dbReference>
<dbReference type="InterPro" id="IPR014710">
    <property type="entry name" value="RmlC-like_jellyroll"/>
</dbReference>
<dbReference type="eggNOG" id="COG1295">
    <property type="taxonomic scope" value="Bacteria"/>
</dbReference>
<evidence type="ECO:0000256" key="6">
    <source>
        <dbReference type="SAM" id="Phobius"/>
    </source>
</evidence>
<dbReference type="RefSeq" id="WP_015830882.1">
    <property type="nucleotide sequence ID" value="NC_012969.1"/>
</dbReference>
<proteinExistence type="predicted"/>
<dbReference type="CDD" id="cd00038">
    <property type="entry name" value="CAP_ED"/>
    <property type="match status" value="1"/>
</dbReference>
<dbReference type="OrthoDB" id="8531563at2"/>
<dbReference type="Pfam" id="PF03631">
    <property type="entry name" value="Virul_fac_BrkB"/>
    <property type="match status" value="1"/>
</dbReference>
<evidence type="ECO:0000256" key="2">
    <source>
        <dbReference type="ARBA" id="ARBA00022475"/>
    </source>
</evidence>
<keyword evidence="4 6" id="KW-1133">Transmembrane helix</keyword>
<dbReference type="NCBIfam" id="TIGR00765">
    <property type="entry name" value="yihY_not_rbn"/>
    <property type="match status" value="1"/>
</dbReference>
<dbReference type="SUPFAM" id="SSF51206">
    <property type="entry name" value="cAMP-binding domain-like"/>
    <property type="match status" value="1"/>
</dbReference>
<evidence type="ECO:0000256" key="1">
    <source>
        <dbReference type="ARBA" id="ARBA00004651"/>
    </source>
</evidence>
<evidence type="ECO:0000313" key="9">
    <source>
        <dbReference type="Proteomes" id="UP000002743"/>
    </source>
</evidence>
<dbReference type="Proteomes" id="UP000002743">
    <property type="component" value="Chromosome"/>
</dbReference>